<dbReference type="Gene3D" id="1.25.40.1040">
    <property type="match status" value="1"/>
</dbReference>
<evidence type="ECO:0000313" key="11">
    <source>
        <dbReference type="Proteomes" id="UP001161389"/>
    </source>
</evidence>
<dbReference type="AlphaFoldDB" id="A0AA37S7X0"/>
<reference evidence="10" key="1">
    <citation type="journal article" date="2014" name="Int. J. Syst. Evol. Microbiol.">
        <title>Complete genome sequence of Corynebacterium casei LMG S-19264T (=DSM 44701T), isolated from a smear-ripened cheese.</title>
        <authorList>
            <consortium name="US DOE Joint Genome Institute (JGI-PGF)"/>
            <person name="Walter F."/>
            <person name="Albersmeier A."/>
            <person name="Kalinowski J."/>
            <person name="Ruckert C."/>
        </authorList>
    </citation>
    <scope>NUCLEOTIDE SEQUENCE</scope>
    <source>
        <strain evidence="10">NBRC 110071</strain>
    </source>
</reference>
<name>A0AA37S7X0_9GAMM</name>
<dbReference type="GO" id="GO:0030244">
    <property type="term" value="P:cellulose biosynthetic process"/>
    <property type="evidence" value="ECO:0007669"/>
    <property type="project" value="UniProtKB-KW"/>
</dbReference>
<sequence>MKKHAITSLLVAVLFFSTTLLNAAINTDYPIEEEFQDDGTRYTVLVVRKVSEQQATEDAIYISSFLNLPVFVVQKDQTYSVYVGNFIHQQEVPNLMVQLRMSGYRRLSYKKKNWAPEQESAQFNQQYLSAYETPPNTEESQLKEDAVKIIGEQPDAQPDLWVSVPDHPVFENELRQGWLFLSLNHLEQACDHFAELRKSELIKMKATYGLATCYHKTNQPERSVPLYTELLINNQGIEYFIIEFLDDLNALGRTEEAQHYQNLFESLTKNYWTSEQYLLSFREKVLQTIHENDAGKMFALLESHERLLNRCEAIGSFYGGANFLKRVGHTHQAKQYYLKLMEKCPEKWHLKLGLIYSLSSLSSTKENQIRISQEMQQTNAPASYQRRLNSLLFELELNKAYALPKYTQTAYEQFQSLNQRYPNRPQILNQLGWWHYQHEEFDQSLAFFKHSQDIRATDEANKGILYSLLRLGKNEEVRQQAGSQPVEDIQLNLLKDQLRELEVNDPRVDELTQQILVLAPDDLPTKTTRAWHLYEVQKYSESRDAFAALRQQQPNDVSFLKGHVYSLIQLGDADQTEAILSEEQPQDEDLEQVAAGIYMDKAIFNYETKHYSAALNYTNKYLALEPNNQDALALRSWIHFHLNEKSKAVSDLESVWQDNPSHEHTKSLLFLYRSQYQDSPTDTSYQEFLAQLQGSYNRDWNTLAANEFASINHPVRAAQVSDDPNTSYYNANSPHAHLAFGLRRKSGDKGTSQLQQVGAYLGADIYSNNGKQWRLQLGWETLDAGTLPQSPFIGRAFLSEETNQPKQTPDTKLSAKRIWLQHISETGFLKSATLGTTAINSIISTQPVFELEGSFQTNLLEQRIGPYWNIHQRLLDDTLLSYLGQHDPYSEQEWGRAMKTGVTLGNQWTLTTPYWLSANVSGDYYWGKHLWENWSIEGNASLGKTDIYDTHLRSLGIYTNLQHYDRNSNFFTFGHGGYYSPQLLIGAGPFAAWEARRQNIQFWWKAETSIGAFWELADSAPLYPVDQQAPGEYDSDSGLGIGARIKVQYRKLWNSYFETSGLLEWRKAPDYDEARAQATFRIYFEPRNALTTFEVLDRIELP</sequence>
<dbReference type="PROSITE" id="PS50005">
    <property type="entry name" value="TPR"/>
    <property type="match status" value="1"/>
</dbReference>
<feature type="signal peptide" evidence="8">
    <location>
        <begin position="1"/>
        <end position="23"/>
    </location>
</feature>
<accession>A0AA37S7X0</accession>
<dbReference type="InterPro" id="IPR019734">
    <property type="entry name" value="TPR_rpt"/>
</dbReference>
<dbReference type="Pfam" id="PF05420">
    <property type="entry name" value="BCSC_C"/>
    <property type="match status" value="1"/>
</dbReference>
<keyword evidence="4" id="KW-0677">Repeat</keyword>
<evidence type="ECO:0000313" key="10">
    <source>
        <dbReference type="EMBL" id="GLQ29809.1"/>
    </source>
</evidence>
<dbReference type="InterPro" id="IPR011990">
    <property type="entry name" value="TPR-like_helical_dom_sf"/>
</dbReference>
<feature type="repeat" description="TPR" evidence="7">
    <location>
        <begin position="595"/>
        <end position="628"/>
    </location>
</feature>
<evidence type="ECO:0000256" key="6">
    <source>
        <dbReference type="ARBA" id="ARBA00022916"/>
    </source>
</evidence>
<feature type="chain" id="PRO_5041276487" description="Cellulose synthase operon C C-terminal domain-containing protein" evidence="8">
    <location>
        <begin position="24"/>
        <end position="1102"/>
    </location>
</feature>
<keyword evidence="6" id="KW-0135">Cellulose biosynthesis</keyword>
<proteinExistence type="predicted"/>
<dbReference type="SMART" id="SM00028">
    <property type="entry name" value="TPR"/>
    <property type="match status" value="4"/>
</dbReference>
<feature type="domain" description="Cellulose synthase operon C C-terminal" evidence="9">
    <location>
        <begin position="753"/>
        <end position="1084"/>
    </location>
</feature>
<comment type="pathway">
    <text evidence="2">Glycan metabolism; bacterial cellulose biosynthesis.</text>
</comment>
<dbReference type="RefSeq" id="WP_284377906.1">
    <property type="nucleotide sequence ID" value="NZ_BSNM01000002.1"/>
</dbReference>
<organism evidence="10 11">
    <name type="scientific">Litoribrevibacter albus</name>
    <dbReference type="NCBI Taxonomy" id="1473156"/>
    <lineage>
        <taxon>Bacteria</taxon>
        <taxon>Pseudomonadati</taxon>
        <taxon>Pseudomonadota</taxon>
        <taxon>Gammaproteobacteria</taxon>
        <taxon>Oceanospirillales</taxon>
        <taxon>Oceanospirillaceae</taxon>
        <taxon>Litoribrevibacter</taxon>
    </lineage>
</organism>
<comment type="function">
    <text evidence="1">Required for maximal bacterial cellulose synthesis.</text>
</comment>
<dbReference type="Proteomes" id="UP001161389">
    <property type="component" value="Unassembled WGS sequence"/>
</dbReference>
<keyword evidence="11" id="KW-1185">Reference proteome</keyword>
<dbReference type="GO" id="GO:0019867">
    <property type="term" value="C:outer membrane"/>
    <property type="evidence" value="ECO:0007669"/>
    <property type="project" value="InterPro"/>
</dbReference>
<keyword evidence="5 7" id="KW-0802">TPR repeat</keyword>
<dbReference type="EMBL" id="BSNM01000002">
    <property type="protein sequence ID" value="GLQ29809.1"/>
    <property type="molecule type" value="Genomic_DNA"/>
</dbReference>
<dbReference type="SUPFAM" id="SSF48452">
    <property type="entry name" value="TPR-like"/>
    <property type="match status" value="2"/>
</dbReference>
<evidence type="ECO:0000256" key="2">
    <source>
        <dbReference type="ARBA" id="ARBA00005186"/>
    </source>
</evidence>
<evidence type="ECO:0000256" key="5">
    <source>
        <dbReference type="ARBA" id="ARBA00022803"/>
    </source>
</evidence>
<evidence type="ECO:0000256" key="3">
    <source>
        <dbReference type="ARBA" id="ARBA00022729"/>
    </source>
</evidence>
<evidence type="ECO:0000256" key="1">
    <source>
        <dbReference type="ARBA" id="ARBA00003476"/>
    </source>
</evidence>
<dbReference type="InterPro" id="IPR008410">
    <property type="entry name" value="BCSC_C"/>
</dbReference>
<keyword evidence="3 8" id="KW-0732">Signal</keyword>
<evidence type="ECO:0000256" key="4">
    <source>
        <dbReference type="ARBA" id="ARBA00022737"/>
    </source>
</evidence>
<reference evidence="10" key="2">
    <citation type="submission" date="2023-01" db="EMBL/GenBank/DDBJ databases">
        <title>Draft genome sequence of Litoribrevibacter albus strain NBRC 110071.</title>
        <authorList>
            <person name="Sun Q."/>
            <person name="Mori K."/>
        </authorList>
    </citation>
    <scope>NUCLEOTIDE SEQUENCE</scope>
    <source>
        <strain evidence="10">NBRC 110071</strain>
    </source>
</reference>
<evidence type="ECO:0000259" key="9">
    <source>
        <dbReference type="Pfam" id="PF05420"/>
    </source>
</evidence>
<dbReference type="Gene3D" id="1.25.40.10">
    <property type="entry name" value="Tetratricopeptide repeat domain"/>
    <property type="match status" value="2"/>
</dbReference>
<comment type="caution">
    <text evidence="10">The sequence shown here is derived from an EMBL/GenBank/DDBJ whole genome shotgun (WGS) entry which is preliminary data.</text>
</comment>
<evidence type="ECO:0000256" key="7">
    <source>
        <dbReference type="PROSITE-ProRule" id="PRU00339"/>
    </source>
</evidence>
<protein>
    <recommendedName>
        <fullName evidence="9">Cellulose synthase operon C C-terminal domain-containing protein</fullName>
    </recommendedName>
</protein>
<evidence type="ECO:0000256" key="8">
    <source>
        <dbReference type="SAM" id="SignalP"/>
    </source>
</evidence>
<gene>
    <name evidence="10" type="ORF">GCM10007876_02870</name>
</gene>